<feature type="non-terminal residue" evidence="2">
    <location>
        <position position="1"/>
    </location>
</feature>
<evidence type="ECO:0000313" key="2">
    <source>
        <dbReference type="EMBL" id="MEZ3182268.1"/>
    </source>
</evidence>
<organism evidence="2 3">
    <name type="scientific">Streptomyces pimonensis</name>
    <dbReference type="NCBI Taxonomy" id="2860288"/>
    <lineage>
        <taxon>Bacteria</taxon>
        <taxon>Bacillati</taxon>
        <taxon>Actinomycetota</taxon>
        <taxon>Actinomycetes</taxon>
        <taxon>Kitasatosporales</taxon>
        <taxon>Streptomycetaceae</taxon>
        <taxon>Streptomyces</taxon>
    </lineage>
</organism>
<keyword evidence="3" id="KW-1185">Reference proteome</keyword>
<gene>
    <name evidence="2" type="ORF">KYY02_27500</name>
</gene>
<name>A0ABV4J5Q5_9ACTN</name>
<reference evidence="2 3" key="1">
    <citation type="journal article" date="2021" name="Res Sq">
        <title>Streptomyces Pimoensis sp. nov., Isolated From the Taklimakan Desert in Xinjiang, China.</title>
        <authorList>
            <person name="Zhang P."/>
            <person name="Luo X."/>
            <person name="Luo X."/>
            <person name="Liu Z."/>
            <person name="Xia Z."/>
            <person name="Wan C."/>
            <person name="zhang L."/>
        </authorList>
    </citation>
    <scope>NUCLEOTIDE SEQUENCE [LARGE SCALE GENOMIC DNA]</scope>
    <source>
        <strain evidence="2 3">TRM75549</strain>
    </source>
</reference>
<comment type="caution">
    <text evidence="2">The sequence shown here is derived from an EMBL/GenBank/DDBJ whole genome shotgun (WGS) entry which is preliminary data.</text>
</comment>
<proteinExistence type="predicted"/>
<evidence type="ECO:0000256" key="1">
    <source>
        <dbReference type="SAM" id="MobiDB-lite"/>
    </source>
</evidence>
<dbReference type="EMBL" id="JAHWZY010000039">
    <property type="protein sequence ID" value="MEZ3182268.1"/>
    <property type="molecule type" value="Genomic_DNA"/>
</dbReference>
<accession>A0ABV4J5Q5</accession>
<protein>
    <submittedName>
        <fullName evidence="2">Thiamine pyrophosphate-requiring protein</fullName>
    </submittedName>
</protein>
<sequence length="63" mass="6532">PIPPHAELDQIEAAAAAILRGDSDRGSMVKQGLKAKVQEMLPGTRHRHDRPGAGPGDSVGGNP</sequence>
<feature type="region of interest" description="Disordered" evidence="1">
    <location>
        <begin position="39"/>
        <end position="63"/>
    </location>
</feature>
<feature type="compositionally biased region" description="Gly residues" evidence="1">
    <location>
        <begin position="53"/>
        <end position="63"/>
    </location>
</feature>
<dbReference type="Proteomes" id="UP001567537">
    <property type="component" value="Unassembled WGS sequence"/>
</dbReference>
<evidence type="ECO:0000313" key="3">
    <source>
        <dbReference type="Proteomes" id="UP001567537"/>
    </source>
</evidence>